<protein>
    <submittedName>
        <fullName evidence="1">Uncharacterized protein</fullName>
    </submittedName>
</protein>
<reference evidence="1 2" key="1">
    <citation type="submission" date="2019-03" db="EMBL/GenBank/DDBJ databases">
        <title>Genomic Encyclopedia of Type Strains, Phase IV (KMG-IV): sequencing the most valuable type-strain genomes for metagenomic binning, comparative biology and taxonomic classification.</title>
        <authorList>
            <person name="Goeker M."/>
        </authorList>
    </citation>
    <scope>NUCLEOTIDE SEQUENCE [LARGE SCALE GENOMIC DNA]</scope>
    <source>
        <strain evidence="1 2">DSM 24979</strain>
    </source>
</reference>
<gene>
    <name evidence="1" type="ORF">EDD69_101241</name>
</gene>
<name>A0A4R1QK40_9BACL</name>
<dbReference type="EMBL" id="SLUL01000001">
    <property type="protein sequence ID" value="TCL53233.1"/>
    <property type="molecule type" value="Genomic_DNA"/>
</dbReference>
<evidence type="ECO:0000313" key="1">
    <source>
        <dbReference type="EMBL" id="TCL53233.1"/>
    </source>
</evidence>
<organism evidence="1 2">
    <name type="scientific">Thermolongibacillus altinsuensis</name>
    <dbReference type="NCBI Taxonomy" id="575256"/>
    <lineage>
        <taxon>Bacteria</taxon>
        <taxon>Bacillati</taxon>
        <taxon>Bacillota</taxon>
        <taxon>Bacilli</taxon>
        <taxon>Bacillales</taxon>
        <taxon>Anoxybacillaceae</taxon>
        <taxon>Thermolongibacillus</taxon>
    </lineage>
</organism>
<proteinExistence type="predicted"/>
<dbReference type="RefSeq" id="WP_424565317.1">
    <property type="nucleotide sequence ID" value="NZ_SLUL01000001.1"/>
</dbReference>
<accession>A0A4R1QK40</accession>
<dbReference type="AlphaFoldDB" id="A0A4R1QK40"/>
<keyword evidence="2" id="KW-1185">Reference proteome</keyword>
<sequence>MTDLELLEAYRSLWSNRSLPAAAEEARAVLIEAIQRDLKDEMTHPRLRKSPYEKFALALKRISDSSLSTEAKYLLIRIYVTEAEKLIKLPHA</sequence>
<dbReference type="Proteomes" id="UP000295658">
    <property type="component" value="Unassembled WGS sequence"/>
</dbReference>
<comment type="caution">
    <text evidence="1">The sequence shown here is derived from an EMBL/GenBank/DDBJ whole genome shotgun (WGS) entry which is preliminary data.</text>
</comment>
<evidence type="ECO:0000313" key="2">
    <source>
        <dbReference type="Proteomes" id="UP000295658"/>
    </source>
</evidence>